<evidence type="ECO:0000313" key="1">
    <source>
        <dbReference type="EMBL" id="EPD12666.1"/>
    </source>
</evidence>
<accession>A0AB33YZU7</accession>
<proteinExistence type="predicted"/>
<evidence type="ECO:0000313" key="2">
    <source>
        <dbReference type="Proteomes" id="UP000015462"/>
    </source>
</evidence>
<protein>
    <submittedName>
        <fullName evidence="1">Uncharacterized protein</fullName>
    </submittedName>
</protein>
<comment type="caution">
    <text evidence="1">The sequence shown here is derived from an EMBL/GenBank/DDBJ whole genome shotgun (WGS) entry which is preliminary data.</text>
</comment>
<gene>
    <name evidence="1" type="ORF">L196_08674</name>
</gene>
<dbReference type="RefSeq" id="WP_016390683.1">
    <property type="nucleotide sequence ID" value="NZ_JBLWZB010000003.1"/>
</dbReference>
<dbReference type="AlphaFoldDB" id="A0AB33YZU7"/>
<dbReference type="Proteomes" id="UP000015462">
    <property type="component" value="Unassembled WGS sequence"/>
</dbReference>
<dbReference type="EMBL" id="ASHL01000007">
    <property type="protein sequence ID" value="EPD12666.1"/>
    <property type="molecule type" value="Genomic_DNA"/>
</dbReference>
<name>A0AB33YZU7_9GAMM</name>
<sequence length="118" mass="13111">MTDNNYTNNEHIGNPLPFQAAFDKDKMRSLENNMQSNAQDDAVNRRIALGVLTRSSDELISSMDSDKDKEAFVTMVECIGGTIEAEKGKLELLEAARARLFLVLEAVLDADTHEPLPE</sequence>
<organism evidence="1 2">
    <name type="scientific">Cycloclasticus pugetii</name>
    <dbReference type="NCBI Taxonomy" id="34068"/>
    <lineage>
        <taxon>Bacteria</taxon>
        <taxon>Pseudomonadati</taxon>
        <taxon>Pseudomonadota</taxon>
        <taxon>Gammaproteobacteria</taxon>
        <taxon>Thiotrichales</taxon>
        <taxon>Piscirickettsiaceae</taxon>
        <taxon>Cycloclasticus</taxon>
    </lineage>
</organism>
<keyword evidence="2" id="KW-1185">Reference proteome</keyword>
<reference evidence="1 2" key="1">
    <citation type="journal article" date="2013" name="Genome Announc.">
        <title>Genome Sequence of the Pyrene- and Fluoranthene-Degrading Bacterium Cycloclasticus sp. Strain PY97M.</title>
        <authorList>
            <person name="Cui Z."/>
            <person name="Xu G."/>
            <person name="Li Q."/>
            <person name="Gao W."/>
            <person name="Zheng L."/>
        </authorList>
    </citation>
    <scope>NUCLEOTIDE SEQUENCE [LARGE SCALE GENOMIC DNA]</scope>
    <source>
        <strain evidence="1 2">PY97M</strain>
    </source>
</reference>